<comment type="caution">
    <text evidence="1">The sequence shown here is derived from an EMBL/GenBank/DDBJ whole genome shotgun (WGS) entry which is preliminary data.</text>
</comment>
<dbReference type="PANTHER" id="PTHR33070:SF120">
    <property type="entry name" value="EXPRESSED PROTEIN"/>
    <property type="match status" value="1"/>
</dbReference>
<sequence>MACHIRSVSLPTRSHPFLLKAEEELNKLRACMSSSSLTYEIMLDALKAVGRVYESINDLVQMSNNRNGLSHMQHRRWVEQELEESVKLLDMCSISRDNLDTIKDHVQDLELAARRGDLETVKRKVGDYNLIIKKANRDVKMQILNKNESAEGDSLAVISHLMETREITISVLQSIFSYLSRQISGKKSSKWSIVSRLVEKRTISCKGEREKDSFDAACLRVNVEDLENGVKTLFRHLIQCRVSLLNICSL</sequence>
<dbReference type="PANTHER" id="PTHR33070">
    <property type="entry name" value="OS06G0725500 PROTEIN"/>
    <property type="match status" value="1"/>
</dbReference>
<reference evidence="1 2" key="1">
    <citation type="journal article" date="2022" name="Cell">
        <title>Repeat-based holocentromeres influence genome architecture and karyotype evolution.</title>
        <authorList>
            <person name="Hofstatter P.G."/>
            <person name="Thangavel G."/>
            <person name="Lux T."/>
            <person name="Neumann P."/>
            <person name="Vondrak T."/>
            <person name="Novak P."/>
            <person name="Zhang M."/>
            <person name="Costa L."/>
            <person name="Castellani M."/>
            <person name="Scott A."/>
            <person name="Toegelov H."/>
            <person name="Fuchs J."/>
            <person name="Mata-Sucre Y."/>
            <person name="Dias Y."/>
            <person name="Vanzela A.L.L."/>
            <person name="Huettel B."/>
            <person name="Almeida C.C.S."/>
            <person name="Simkova H."/>
            <person name="Souza G."/>
            <person name="Pedrosa-Harand A."/>
            <person name="Macas J."/>
            <person name="Mayer K.F.X."/>
            <person name="Houben A."/>
            <person name="Marques A."/>
        </authorList>
    </citation>
    <scope>NUCLEOTIDE SEQUENCE [LARGE SCALE GENOMIC DNA]</scope>
    <source>
        <strain evidence="1">RhyTen1mFocal</strain>
    </source>
</reference>
<dbReference type="InterPro" id="IPR004320">
    <property type="entry name" value="BPS1_pln"/>
</dbReference>
<dbReference type="AlphaFoldDB" id="A0AAD5ZCA7"/>
<evidence type="ECO:0000313" key="2">
    <source>
        <dbReference type="Proteomes" id="UP001210211"/>
    </source>
</evidence>
<protein>
    <submittedName>
        <fullName evidence="1">Uncharacterized protein</fullName>
    </submittedName>
</protein>
<dbReference type="EMBL" id="JAMRDG010000002">
    <property type="protein sequence ID" value="KAJ3690849.1"/>
    <property type="molecule type" value="Genomic_DNA"/>
</dbReference>
<evidence type="ECO:0000313" key="1">
    <source>
        <dbReference type="EMBL" id="KAJ3690849.1"/>
    </source>
</evidence>
<dbReference type="Pfam" id="PF03087">
    <property type="entry name" value="BPS1"/>
    <property type="match status" value="2"/>
</dbReference>
<organism evidence="1 2">
    <name type="scientific">Rhynchospora tenuis</name>
    <dbReference type="NCBI Taxonomy" id="198213"/>
    <lineage>
        <taxon>Eukaryota</taxon>
        <taxon>Viridiplantae</taxon>
        <taxon>Streptophyta</taxon>
        <taxon>Embryophyta</taxon>
        <taxon>Tracheophyta</taxon>
        <taxon>Spermatophyta</taxon>
        <taxon>Magnoliopsida</taxon>
        <taxon>Liliopsida</taxon>
        <taxon>Poales</taxon>
        <taxon>Cyperaceae</taxon>
        <taxon>Cyperoideae</taxon>
        <taxon>Rhynchosporeae</taxon>
        <taxon>Rhynchospora</taxon>
    </lineage>
</organism>
<gene>
    <name evidence="1" type="ORF">LUZ61_020013</name>
</gene>
<keyword evidence="2" id="KW-1185">Reference proteome</keyword>
<dbReference type="GO" id="GO:0048364">
    <property type="term" value="P:root development"/>
    <property type="evidence" value="ECO:0007669"/>
    <property type="project" value="InterPro"/>
</dbReference>
<proteinExistence type="predicted"/>
<dbReference type="GO" id="GO:0048367">
    <property type="term" value="P:shoot system development"/>
    <property type="evidence" value="ECO:0007669"/>
    <property type="project" value="InterPro"/>
</dbReference>
<dbReference type="Proteomes" id="UP001210211">
    <property type="component" value="Unassembled WGS sequence"/>
</dbReference>
<name>A0AAD5ZCA7_9POAL</name>
<accession>A0AAD5ZCA7</accession>